<dbReference type="EMBL" id="CAJVQC010050586">
    <property type="protein sequence ID" value="CAG8789258.1"/>
    <property type="molecule type" value="Genomic_DNA"/>
</dbReference>
<gene>
    <name evidence="1" type="ORF">RPERSI_LOCUS18855</name>
</gene>
<dbReference type="Proteomes" id="UP000789920">
    <property type="component" value="Unassembled WGS sequence"/>
</dbReference>
<proteinExistence type="predicted"/>
<feature type="non-terminal residue" evidence="1">
    <location>
        <position position="1"/>
    </location>
</feature>
<sequence>LELYLNYPEKEDTNEVLNNQEILTLVTNIESKKVLTKADNSEENKDDNKEILLITHHEVLNTVK</sequence>
<evidence type="ECO:0000313" key="2">
    <source>
        <dbReference type="Proteomes" id="UP000789920"/>
    </source>
</evidence>
<feature type="non-terminal residue" evidence="1">
    <location>
        <position position="64"/>
    </location>
</feature>
<comment type="caution">
    <text evidence="1">The sequence shown here is derived from an EMBL/GenBank/DDBJ whole genome shotgun (WGS) entry which is preliminary data.</text>
</comment>
<name>A0ACA9REK0_9GLOM</name>
<reference evidence="1" key="1">
    <citation type="submission" date="2021-06" db="EMBL/GenBank/DDBJ databases">
        <authorList>
            <person name="Kallberg Y."/>
            <person name="Tangrot J."/>
            <person name="Rosling A."/>
        </authorList>
    </citation>
    <scope>NUCLEOTIDE SEQUENCE</scope>
    <source>
        <strain evidence="1">MA461A</strain>
    </source>
</reference>
<evidence type="ECO:0000313" key="1">
    <source>
        <dbReference type="EMBL" id="CAG8789258.1"/>
    </source>
</evidence>
<accession>A0ACA9REK0</accession>
<protein>
    <submittedName>
        <fullName evidence="1">15976_t:CDS:1</fullName>
    </submittedName>
</protein>
<organism evidence="1 2">
    <name type="scientific">Racocetra persica</name>
    <dbReference type="NCBI Taxonomy" id="160502"/>
    <lineage>
        <taxon>Eukaryota</taxon>
        <taxon>Fungi</taxon>
        <taxon>Fungi incertae sedis</taxon>
        <taxon>Mucoromycota</taxon>
        <taxon>Glomeromycotina</taxon>
        <taxon>Glomeromycetes</taxon>
        <taxon>Diversisporales</taxon>
        <taxon>Gigasporaceae</taxon>
        <taxon>Racocetra</taxon>
    </lineage>
</organism>
<keyword evidence="2" id="KW-1185">Reference proteome</keyword>